<accession>A0A1G2G099</accession>
<organism evidence="2 3">
    <name type="scientific">Candidatus Ryanbacteria bacterium RIFCSPHIGHO2_01_45_13</name>
    <dbReference type="NCBI Taxonomy" id="1802112"/>
    <lineage>
        <taxon>Bacteria</taxon>
        <taxon>Candidatus Ryaniibacteriota</taxon>
    </lineage>
</organism>
<dbReference type="AlphaFoldDB" id="A0A1G2G099"/>
<comment type="caution">
    <text evidence="2">The sequence shown here is derived from an EMBL/GenBank/DDBJ whole genome shotgun (WGS) entry which is preliminary data.</text>
</comment>
<protein>
    <recommendedName>
        <fullName evidence="1">Methyltransferase domain-containing protein</fullName>
    </recommendedName>
</protein>
<dbReference type="SUPFAM" id="SSF53335">
    <property type="entry name" value="S-adenosyl-L-methionine-dependent methyltransferases"/>
    <property type="match status" value="1"/>
</dbReference>
<dbReference type="CDD" id="cd02440">
    <property type="entry name" value="AdoMet_MTases"/>
    <property type="match status" value="1"/>
</dbReference>
<name>A0A1G2G099_9BACT</name>
<feature type="domain" description="Methyltransferase" evidence="1">
    <location>
        <begin position="39"/>
        <end position="129"/>
    </location>
</feature>
<dbReference type="InterPro" id="IPR029063">
    <property type="entry name" value="SAM-dependent_MTases_sf"/>
</dbReference>
<evidence type="ECO:0000313" key="3">
    <source>
        <dbReference type="Proteomes" id="UP000176700"/>
    </source>
</evidence>
<gene>
    <name evidence="2" type="ORF">A2W41_04665</name>
</gene>
<dbReference type="EMBL" id="MHNI01000003">
    <property type="protein sequence ID" value="OGZ43754.1"/>
    <property type="molecule type" value="Genomic_DNA"/>
</dbReference>
<proteinExistence type="predicted"/>
<dbReference type="Pfam" id="PF13649">
    <property type="entry name" value="Methyltransf_25"/>
    <property type="match status" value="1"/>
</dbReference>
<sequence>MEWKDFYTKKEVTPHFVLENICVHRALLTEIFKERPRAVLEVGIGTGTMSAFLSLSGIECIGVDNNDAIVTAANGVNKILGAHAIFHKADASSLPFKNLYFDIVFSQGFFEHFTDDAIIIFLREQLRVGKKVILSVPNNFYPKKDIGNERLLTKEYWDGFLSSNFRMLYSTNYYEFSKEVAGWWNKKIERALVMYMAKISL</sequence>
<evidence type="ECO:0000259" key="1">
    <source>
        <dbReference type="Pfam" id="PF13649"/>
    </source>
</evidence>
<evidence type="ECO:0000313" key="2">
    <source>
        <dbReference type="EMBL" id="OGZ43754.1"/>
    </source>
</evidence>
<reference evidence="2 3" key="1">
    <citation type="journal article" date="2016" name="Nat. Commun.">
        <title>Thousands of microbial genomes shed light on interconnected biogeochemical processes in an aquifer system.</title>
        <authorList>
            <person name="Anantharaman K."/>
            <person name="Brown C.T."/>
            <person name="Hug L.A."/>
            <person name="Sharon I."/>
            <person name="Castelle C.J."/>
            <person name="Probst A.J."/>
            <person name="Thomas B.C."/>
            <person name="Singh A."/>
            <person name="Wilkins M.J."/>
            <person name="Karaoz U."/>
            <person name="Brodie E.L."/>
            <person name="Williams K.H."/>
            <person name="Hubbard S.S."/>
            <person name="Banfield J.F."/>
        </authorList>
    </citation>
    <scope>NUCLEOTIDE SEQUENCE [LARGE SCALE GENOMIC DNA]</scope>
</reference>
<dbReference type="Proteomes" id="UP000176700">
    <property type="component" value="Unassembled WGS sequence"/>
</dbReference>
<dbReference type="Gene3D" id="3.40.50.150">
    <property type="entry name" value="Vaccinia Virus protein VP39"/>
    <property type="match status" value="1"/>
</dbReference>
<dbReference type="InterPro" id="IPR041698">
    <property type="entry name" value="Methyltransf_25"/>
</dbReference>